<evidence type="ECO:0000256" key="2">
    <source>
        <dbReference type="ARBA" id="ARBA00023002"/>
    </source>
</evidence>
<dbReference type="InterPro" id="IPR002347">
    <property type="entry name" value="SDR_fam"/>
</dbReference>
<dbReference type="SUPFAM" id="SSF51735">
    <property type="entry name" value="NAD(P)-binding Rossmann-fold domains"/>
    <property type="match status" value="1"/>
</dbReference>
<feature type="non-terminal residue" evidence="3">
    <location>
        <position position="1"/>
    </location>
</feature>
<dbReference type="AlphaFoldDB" id="A0A820J8S0"/>
<protein>
    <submittedName>
        <fullName evidence="3">Uncharacterized protein</fullName>
    </submittedName>
</protein>
<name>A0A820J8S0_9BILA</name>
<sequence length="101" mass="11065">LKLVMGSGGSSSVSRYNMTAQDIVNECGENSNAKNLHILVTGATSGIGIETSRILALAGAKVYLMGRSETKLQQVLENINKELLVQDHQQFEQNYHSIHQH</sequence>
<organism evidence="3 4">
    <name type="scientific">Rotaria sordida</name>
    <dbReference type="NCBI Taxonomy" id="392033"/>
    <lineage>
        <taxon>Eukaryota</taxon>
        <taxon>Metazoa</taxon>
        <taxon>Spiralia</taxon>
        <taxon>Gnathifera</taxon>
        <taxon>Rotifera</taxon>
        <taxon>Eurotatoria</taxon>
        <taxon>Bdelloidea</taxon>
        <taxon>Philodinida</taxon>
        <taxon>Philodinidae</taxon>
        <taxon>Rotaria</taxon>
    </lineage>
</organism>
<dbReference type="InterPro" id="IPR036291">
    <property type="entry name" value="NAD(P)-bd_dom_sf"/>
</dbReference>
<reference evidence="3" key="1">
    <citation type="submission" date="2021-02" db="EMBL/GenBank/DDBJ databases">
        <authorList>
            <person name="Nowell W R."/>
        </authorList>
    </citation>
    <scope>NUCLEOTIDE SEQUENCE</scope>
</reference>
<accession>A0A820J8S0</accession>
<evidence type="ECO:0000256" key="1">
    <source>
        <dbReference type="ARBA" id="ARBA00006484"/>
    </source>
</evidence>
<proteinExistence type="inferred from homology"/>
<gene>
    <name evidence="3" type="ORF">FNK824_LOCUS41339</name>
</gene>
<evidence type="ECO:0000313" key="3">
    <source>
        <dbReference type="EMBL" id="CAF4320929.1"/>
    </source>
</evidence>
<comment type="caution">
    <text evidence="3">The sequence shown here is derived from an EMBL/GenBank/DDBJ whole genome shotgun (WGS) entry which is preliminary data.</text>
</comment>
<dbReference type="PANTHER" id="PTHR24320:SF148">
    <property type="entry name" value="NAD(P)-BINDING ROSSMANN-FOLD SUPERFAMILY PROTEIN"/>
    <property type="match status" value="1"/>
</dbReference>
<dbReference type="GO" id="GO:0016491">
    <property type="term" value="F:oxidoreductase activity"/>
    <property type="evidence" value="ECO:0007669"/>
    <property type="project" value="UniProtKB-KW"/>
</dbReference>
<dbReference type="Proteomes" id="UP000663874">
    <property type="component" value="Unassembled WGS sequence"/>
</dbReference>
<comment type="similarity">
    <text evidence="1">Belongs to the short-chain dehydrogenases/reductases (SDR) family.</text>
</comment>
<dbReference type="PANTHER" id="PTHR24320">
    <property type="entry name" value="RETINOL DEHYDROGENASE"/>
    <property type="match status" value="1"/>
</dbReference>
<dbReference type="EMBL" id="CAJOBE010039336">
    <property type="protein sequence ID" value="CAF4320929.1"/>
    <property type="molecule type" value="Genomic_DNA"/>
</dbReference>
<evidence type="ECO:0000313" key="4">
    <source>
        <dbReference type="Proteomes" id="UP000663874"/>
    </source>
</evidence>
<dbReference type="Gene3D" id="3.40.50.720">
    <property type="entry name" value="NAD(P)-binding Rossmann-like Domain"/>
    <property type="match status" value="1"/>
</dbReference>
<keyword evidence="2" id="KW-0560">Oxidoreductase</keyword>
<dbReference type="Pfam" id="PF00106">
    <property type="entry name" value="adh_short"/>
    <property type="match status" value="1"/>
</dbReference>